<dbReference type="InterPro" id="IPR036397">
    <property type="entry name" value="RNaseH_sf"/>
</dbReference>
<dbReference type="PANTHER" id="PTHR47074:SF11">
    <property type="entry name" value="REVERSE TRANSCRIPTASE-LIKE PROTEIN"/>
    <property type="match status" value="1"/>
</dbReference>
<evidence type="ECO:0000313" key="2">
    <source>
        <dbReference type="EMBL" id="KAL0009490.1"/>
    </source>
</evidence>
<proteinExistence type="predicted"/>
<dbReference type="AlphaFoldDB" id="A0AAW2DJY2"/>
<evidence type="ECO:0000313" key="3">
    <source>
        <dbReference type="Proteomes" id="UP001459277"/>
    </source>
</evidence>
<gene>
    <name evidence="2" type="ORF">SO802_010992</name>
</gene>
<evidence type="ECO:0000259" key="1">
    <source>
        <dbReference type="Pfam" id="PF13456"/>
    </source>
</evidence>
<dbReference type="InterPro" id="IPR052929">
    <property type="entry name" value="RNase_H-like_EbsB-rel"/>
</dbReference>
<protein>
    <recommendedName>
        <fullName evidence="1">RNase H type-1 domain-containing protein</fullName>
    </recommendedName>
</protein>
<comment type="caution">
    <text evidence="2">The sequence shown here is derived from an EMBL/GenBank/DDBJ whole genome shotgun (WGS) entry which is preliminary data.</text>
</comment>
<dbReference type="Pfam" id="PF13456">
    <property type="entry name" value="RVT_3"/>
    <property type="match status" value="1"/>
</dbReference>
<dbReference type="InterPro" id="IPR044730">
    <property type="entry name" value="RNase_H-like_dom_plant"/>
</dbReference>
<dbReference type="Gene3D" id="3.30.420.10">
    <property type="entry name" value="Ribonuclease H-like superfamily/Ribonuclease H"/>
    <property type="match status" value="1"/>
</dbReference>
<reference evidence="2 3" key="1">
    <citation type="submission" date="2024-01" db="EMBL/GenBank/DDBJ databases">
        <title>A telomere-to-telomere, gap-free genome of sweet tea (Lithocarpus litseifolius).</title>
        <authorList>
            <person name="Zhou J."/>
        </authorList>
    </citation>
    <scope>NUCLEOTIDE SEQUENCE [LARGE SCALE GENOMIC DNA]</scope>
    <source>
        <strain evidence="2">Zhou-2022a</strain>
        <tissue evidence="2">Leaf</tissue>
    </source>
</reference>
<dbReference type="GO" id="GO:0004523">
    <property type="term" value="F:RNA-DNA hybrid ribonuclease activity"/>
    <property type="evidence" value="ECO:0007669"/>
    <property type="project" value="InterPro"/>
</dbReference>
<dbReference type="PANTHER" id="PTHR47074">
    <property type="entry name" value="BNAC02G40300D PROTEIN"/>
    <property type="match status" value="1"/>
</dbReference>
<organism evidence="2 3">
    <name type="scientific">Lithocarpus litseifolius</name>
    <dbReference type="NCBI Taxonomy" id="425828"/>
    <lineage>
        <taxon>Eukaryota</taxon>
        <taxon>Viridiplantae</taxon>
        <taxon>Streptophyta</taxon>
        <taxon>Embryophyta</taxon>
        <taxon>Tracheophyta</taxon>
        <taxon>Spermatophyta</taxon>
        <taxon>Magnoliopsida</taxon>
        <taxon>eudicotyledons</taxon>
        <taxon>Gunneridae</taxon>
        <taxon>Pentapetalae</taxon>
        <taxon>rosids</taxon>
        <taxon>fabids</taxon>
        <taxon>Fagales</taxon>
        <taxon>Fagaceae</taxon>
        <taxon>Lithocarpus</taxon>
    </lineage>
</organism>
<dbReference type="Proteomes" id="UP001459277">
    <property type="component" value="Unassembled WGS sequence"/>
</dbReference>
<dbReference type="InterPro" id="IPR012337">
    <property type="entry name" value="RNaseH-like_sf"/>
</dbReference>
<name>A0AAW2DJY2_9ROSI</name>
<dbReference type="GO" id="GO:0003676">
    <property type="term" value="F:nucleic acid binding"/>
    <property type="evidence" value="ECO:0007669"/>
    <property type="project" value="InterPro"/>
</dbReference>
<accession>A0AAW2DJY2</accession>
<feature type="domain" description="RNase H type-1" evidence="1">
    <location>
        <begin position="110"/>
        <end position="232"/>
    </location>
</feature>
<keyword evidence="3" id="KW-1185">Reference proteome</keyword>
<dbReference type="CDD" id="cd06222">
    <property type="entry name" value="RNase_H_like"/>
    <property type="match status" value="1"/>
</dbReference>
<dbReference type="EMBL" id="JAZDWU010000003">
    <property type="protein sequence ID" value="KAL0009490.1"/>
    <property type="molecule type" value="Genomic_DNA"/>
</dbReference>
<dbReference type="SUPFAM" id="SSF53098">
    <property type="entry name" value="Ribonuclease H-like"/>
    <property type="match status" value="1"/>
</dbReference>
<dbReference type="InterPro" id="IPR002156">
    <property type="entry name" value="RNaseH_domain"/>
</dbReference>
<sequence length="239" mass="26583">MEIIAKNFTPLWRAKNGFKIQSFGDHKILFTFANKEDVDRILEGRELVEIIQAKDLAVVFLAETLTDDARLEFVQSSSGFDHRWVVPRVGRSGGLVLYWSCSPAGLVKINFDGAVFGASNMFGIGVVIRDSNGAVLASCSQKISQAYKAKEIEALAALKALSFAFELGFRSAILEGDSLRLIQALKSEERSLSPTGLLIEDVKMFANNFVRLLYSHIKRNGNRIAHSLAKNAYQIFKYE</sequence>